<reference evidence="2 3" key="1">
    <citation type="submission" date="2018-08" db="EMBL/GenBank/DDBJ databases">
        <title>A genome reference for cultivated species of the human gut microbiota.</title>
        <authorList>
            <person name="Zou Y."/>
            <person name="Xue W."/>
            <person name="Luo G."/>
        </authorList>
    </citation>
    <scope>NUCLEOTIDE SEQUENCE [LARGE SCALE GENOMIC DNA]</scope>
    <source>
        <strain evidence="2 3">AF15-20</strain>
    </source>
</reference>
<sequence length="427" mass="49725">MATTKIWSVKNRLDHVLEYVSNEDKTIDKLGSYVSRNEATENQKYMTCVNCSGNDPFTSMMNLKDVFHDTSNIIAYHAIQSFKPHETNADTVHEIGVETATRLYGDRYQFVVCTHLDKDHLHNHIVLNPISIVDGKRYHNSMKDIYQLREVSDEICKEYGLSIVEKPQGKGQSRSQYYSARSYIREIKKDIDAACIRAFTVKDFVQDMKLEGYSFEEVEGLDCIVHPNYDKPIPLLLLGQRYSLDCIEQRIETEEVRYVSLKIVYKQKDADRIYGQYKSGMFKGFMKEVVKFQVLLGILPNYSATKIKLSKEIRKECRKLDLITNATTIMAKNDIDTLEKLESYVDLLDKQMNGLLAKRKSLYSRSYKEKDLIAKAKLSKEAKALTPDIKVLRSQIKSLDYIRKRSSKYREYNKQLEQKREYSYNIT</sequence>
<dbReference type="GeneID" id="66579020"/>
<dbReference type="RefSeq" id="WP_118324653.1">
    <property type="nucleotide sequence ID" value="NZ_CATXNH010000037.1"/>
</dbReference>
<gene>
    <name evidence="2" type="ORF">DWW32_02555</name>
</gene>
<name>A0A395WAR1_9FIRM</name>
<evidence type="ECO:0000313" key="3">
    <source>
        <dbReference type="Proteomes" id="UP000265489"/>
    </source>
</evidence>
<dbReference type="EMBL" id="QRYQ01000003">
    <property type="protein sequence ID" value="RGU93228.1"/>
    <property type="molecule type" value="Genomic_DNA"/>
</dbReference>
<dbReference type="AlphaFoldDB" id="A0A395WAR1"/>
<evidence type="ECO:0000259" key="1">
    <source>
        <dbReference type="Pfam" id="PF03432"/>
    </source>
</evidence>
<protein>
    <recommendedName>
        <fullName evidence="1">MobA/VirD2-like nuclease domain-containing protein</fullName>
    </recommendedName>
</protein>
<dbReference type="InterPro" id="IPR005094">
    <property type="entry name" value="Endonuclease_MobA/VirD2"/>
</dbReference>
<proteinExistence type="predicted"/>
<dbReference type="Proteomes" id="UP000265489">
    <property type="component" value="Unassembled WGS sequence"/>
</dbReference>
<comment type="caution">
    <text evidence="2">The sequence shown here is derived from an EMBL/GenBank/DDBJ whole genome shotgun (WGS) entry which is preliminary data.</text>
</comment>
<feature type="domain" description="MobA/VirD2-like nuclease" evidence="1">
    <location>
        <begin position="33"/>
        <end position="161"/>
    </location>
</feature>
<evidence type="ECO:0000313" key="2">
    <source>
        <dbReference type="EMBL" id="RGU93228.1"/>
    </source>
</evidence>
<accession>A0A395WAR1</accession>
<organism evidence="2 3">
    <name type="scientific">Holdemanella biformis</name>
    <dbReference type="NCBI Taxonomy" id="1735"/>
    <lineage>
        <taxon>Bacteria</taxon>
        <taxon>Bacillati</taxon>
        <taxon>Bacillota</taxon>
        <taxon>Erysipelotrichia</taxon>
        <taxon>Erysipelotrichales</taxon>
        <taxon>Erysipelotrichaceae</taxon>
        <taxon>Holdemanella</taxon>
    </lineage>
</organism>
<dbReference type="Pfam" id="PF03432">
    <property type="entry name" value="Relaxase"/>
    <property type="match status" value="1"/>
</dbReference>